<keyword evidence="2" id="KW-0482">Metalloprotease</keyword>
<dbReference type="OrthoDB" id="445695at2759"/>
<dbReference type="Gene3D" id="3.20.20.140">
    <property type="entry name" value="Metal-dependent hydrolases"/>
    <property type="match status" value="1"/>
</dbReference>
<dbReference type="CDD" id="cd01301">
    <property type="entry name" value="rDP_like"/>
    <property type="match status" value="1"/>
</dbReference>
<dbReference type="EMBL" id="AMGW01000001">
    <property type="protein sequence ID" value="EXJ64850.1"/>
    <property type="molecule type" value="Genomic_DNA"/>
</dbReference>
<evidence type="ECO:0000256" key="3">
    <source>
        <dbReference type="SAM" id="MobiDB-lite"/>
    </source>
</evidence>
<keyword evidence="4" id="KW-0812">Transmembrane</keyword>
<evidence type="ECO:0000313" key="6">
    <source>
        <dbReference type="Proteomes" id="UP000019473"/>
    </source>
</evidence>
<dbReference type="Pfam" id="PF01244">
    <property type="entry name" value="Peptidase_M19"/>
    <property type="match status" value="1"/>
</dbReference>
<protein>
    <recommendedName>
        <fullName evidence="2">Dipeptidase</fullName>
        <ecNumber evidence="2">3.4.13.19</ecNumber>
    </recommendedName>
</protein>
<comment type="caution">
    <text evidence="5">The sequence shown here is derived from an EMBL/GenBank/DDBJ whole genome shotgun (WGS) entry which is preliminary data.</text>
</comment>
<dbReference type="InterPro" id="IPR008257">
    <property type="entry name" value="Pept_M19"/>
</dbReference>
<reference evidence="5 6" key="1">
    <citation type="submission" date="2013-03" db="EMBL/GenBank/DDBJ databases">
        <title>The Genome Sequence of Cladophialophora yegresii CBS 114405.</title>
        <authorList>
            <consortium name="The Broad Institute Genomics Platform"/>
            <person name="Cuomo C."/>
            <person name="de Hoog S."/>
            <person name="Gorbushina A."/>
            <person name="Walker B."/>
            <person name="Young S.K."/>
            <person name="Zeng Q."/>
            <person name="Gargeya S."/>
            <person name="Fitzgerald M."/>
            <person name="Haas B."/>
            <person name="Abouelleil A."/>
            <person name="Allen A.W."/>
            <person name="Alvarado L."/>
            <person name="Arachchi H.M."/>
            <person name="Berlin A.M."/>
            <person name="Chapman S.B."/>
            <person name="Gainer-Dewar J."/>
            <person name="Goldberg J."/>
            <person name="Griggs A."/>
            <person name="Gujja S."/>
            <person name="Hansen M."/>
            <person name="Howarth C."/>
            <person name="Imamovic A."/>
            <person name="Ireland A."/>
            <person name="Larimer J."/>
            <person name="McCowan C."/>
            <person name="Murphy C."/>
            <person name="Pearson M."/>
            <person name="Poon T.W."/>
            <person name="Priest M."/>
            <person name="Roberts A."/>
            <person name="Saif S."/>
            <person name="Shea T."/>
            <person name="Sisk P."/>
            <person name="Sykes S."/>
            <person name="Wortman J."/>
            <person name="Nusbaum C."/>
            <person name="Birren B."/>
        </authorList>
    </citation>
    <scope>NUCLEOTIDE SEQUENCE [LARGE SCALE GENOMIC DNA]</scope>
    <source>
        <strain evidence="5 6">CBS 114405</strain>
    </source>
</reference>
<organism evidence="5 6">
    <name type="scientific">Cladophialophora yegresii CBS 114405</name>
    <dbReference type="NCBI Taxonomy" id="1182544"/>
    <lineage>
        <taxon>Eukaryota</taxon>
        <taxon>Fungi</taxon>
        <taxon>Dikarya</taxon>
        <taxon>Ascomycota</taxon>
        <taxon>Pezizomycotina</taxon>
        <taxon>Eurotiomycetes</taxon>
        <taxon>Chaetothyriomycetidae</taxon>
        <taxon>Chaetothyriales</taxon>
        <taxon>Herpotrichiellaceae</taxon>
        <taxon>Cladophialophora</taxon>
    </lineage>
</organism>
<dbReference type="AlphaFoldDB" id="W9WIS0"/>
<dbReference type="GO" id="GO:0006508">
    <property type="term" value="P:proteolysis"/>
    <property type="evidence" value="ECO:0007669"/>
    <property type="project" value="UniProtKB-KW"/>
</dbReference>
<dbReference type="GeneID" id="19175802"/>
<gene>
    <name evidence="5" type="ORF">A1O7_01188</name>
</gene>
<dbReference type="PANTHER" id="PTHR10443">
    <property type="entry name" value="MICROSOMAL DIPEPTIDASE"/>
    <property type="match status" value="1"/>
</dbReference>
<feature type="transmembrane region" description="Helical" evidence="4">
    <location>
        <begin position="77"/>
        <end position="98"/>
    </location>
</feature>
<keyword evidence="4" id="KW-0472">Membrane</keyword>
<evidence type="ECO:0000256" key="4">
    <source>
        <dbReference type="SAM" id="Phobius"/>
    </source>
</evidence>
<evidence type="ECO:0000256" key="1">
    <source>
        <dbReference type="ARBA" id="ARBA00022997"/>
    </source>
</evidence>
<dbReference type="SUPFAM" id="SSF51556">
    <property type="entry name" value="Metallo-dependent hydrolases"/>
    <property type="match status" value="1"/>
</dbReference>
<keyword evidence="6" id="KW-1185">Reference proteome</keyword>
<comment type="catalytic activity">
    <reaction evidence="2">
        <text>an L-aminoacyl-L-amino acid + H2O = 2 an L-alpha-amino acid</text>
        <dbReference type="Rhea" id="RHEA:48940"/>
        <dbReference type="ChEBI" id="CHEBI:15377"/>
        <dbReference type="ChEBI" id="CHEBI:59869"/>
        <dbReference type="ChEBI" id="CHEBI:77460"/>
        <dbReference type="EC" id="3.4.13.19"/>
    </reaction>
</comment>
<dbReference type="PROSITE" id="PS51365">
    <property type="entry name" value="RENAL_DIPEPTIDASE_2"/>
    <property type="match status" value="1"/>
</dbReference>
<dbReference type="RefSeq" id="XP_007753417.1">
    <property type="nucleotide sequence ID" value="XM_007755227.1"/>
</dbReference>
<dbReference type="eggNOG" id="KOG4127">
    <property type="taxonomic scope" value="Eukaryota"/>
</dbReference>
<evidence type="ECO:0000256" key="2">
    <source>
        <dbReference type="RuleBase" id="RU341113"/>
    </source>
</evidence>
<accession>W9WIS0</accession>
<feature type="region of interest" description="Disordered" evidence="3">
    <location>
        <begin position="1"/>
        <end position="70"/>
    </location>
</feature>
<dbReference type="EC" id="3.4.13.19" evidence="2"/>
<keyword evidence="2" id="KW-0479">Metal-binding</keyword>
<keyword evidence="4" id="KW-1133">Transmembrane helix</keyword>
<feature type="compositionally biased region" description="Basic and acidic residues" evidence="3">
    <location>
        <begin position="38"/>
        <end position="50"/>
    </location>
</feature>
<dbReference type="VEuPathDB" id="FungiDB:A1O7_01188"/>
<name>W9WIS0_9EURO</name>
<evidence type="ECO:0000313" key="5">
    <source>
        <dbReference type="EMBL" id="EXJ64850.1"/>
    </source>
</evidence>
<dbReference type="STRING" id="1182544.W9WIS0"/>
<keyword evidence="1 2" id="KW-0224">Dipeptidase</keyword>
<dbReference type="GO" id="GO:0046872">
    <property type="term" value="F:metal ion binding"/>
    <property type="evidence" value="ECO:0007669"/>
    <property type="project" value="UniProtKB-UniRule"/>
</dbReference>
<keyword evidence="2" id="KW-0862">Zinc</keyword>
<dbReference type="GO" id="GO:0070573">
    <property type="term" value="F:metallodipeptidase activity"/>
    <property type="evidence" value="ECO:0007669"/>
    <property type="project" value="InterPro"/>
</dbReference>
<proteinExistence type="inferred from homology"/>
<feature type="compositionally biased region" description="Acidic residues" evidence="3">
    <location>
        <begin position="57"/>
        <end position="66"/>
    </location>
</feature>
<comment type="similarity">
    <text evidence="2">Belongs to the metallo-dependent hydrolases superfamily. Peptidase M19 family.</text>
</comment>
<dbReference type="PANTHER" id="PTHR10443:SF12">
    <property type="entry name" value="DIPEPTIDASE"/>
    <property type="match status" value="1"/>
</dbReference>
<comment type="cofactor">
    <cofactor evidence="2">
        <name>Zn(2+)</name>
        <dbReference type="ChEBI" id="CHEBI:29105"/>
    </cofactor>
</comment>
<dbReference type="Proteomes" id="UP000019473">
    <property type="component" value="Unassembled WGS sequence"/>
</dbReference>
<keyword evidence="2" id="KW-0378">Hydrolase</keyword>
<dbReference type="HOGENOM" id="CLU_031404_4_0_1"/>
<dbReference type="InterPro" id="IPR032466">
    <property type="entry name" value="Metal_Hydrolase"/>
</dbReference>
<sequence length="508" mass="56257">MSPKEVDPLLPQNEPAPEIQGRGFSRYRGYEGIQPLPEYKEQPKQWEDVRQLQSGYQDEEDDDEDTQSMSLESTKSALHRIIAFFSIVVTMGFVIALLSPRVADQEPIPVPKRPQSIEERVSAILNHTPLIDGHVDLAIFIRGRYANKLHTKEFKQKFKNGNMEENVDLPRLRKGMVGGAFWSAFVVCPEHASEDFSDEQYATAVAHTLSQIDVLRRLQAEYAGNFTFATTSLSGQLANFHASRSLISPISIEGLHQLPQSAPLSTLRLYHALGVRAATLTWNCHNAFADAALISTRNGTHVAPYHRGGLTSAGREVIREMNRLGILVDISHTSYWTQKAVLSNNTSAAPVIYSHSSAFALCPHPRNVHDDILELVKQTGSVVMINFSPGFISCLPPPDETVLPEFYEKNNTLHQVARHVVYVGEKIGYDFVGLGSDFDGMGELTPKGLEGVDKYPDLIAELLKMGVSDADAAKVAGGNLIRVWEKADAVARKLQRETLEGEDTVSGW</sequence>
<keyword evidence="2" id="KW-0645">Protease</keyword>